<feature type="short sequence motif" description="HXTX 2" evidence="2">
    <location>
        <begin position="130"/>
        <end position="133"/>
    </location>
</feature>
<keyword evidence="1 2" id="KW-0378">Hydrolase</keyword>
<protein>
    <recommendedName>
        <fullName evidence="2">RNA 2',3'-cyclic phosphodiesterase</fullName>
        <shortName evidence="2">RNA 2',3'-CPDase</shortName>
        <ecNumber evidence="2">3.1.4.58</ecNumber>
    </recommendedName>
</protein>
<dbReference type="GO" id="GO:0004113">
    <property type="term" value="F:2',3'-cyclic-nucleotide 3'-phosphodiesterase activity"/>
    <property type="evidence" value="ECO:0007669"/>
    <property type="project" value="InterPro"/>
</dbReference>
<proteinExistence type="inferred from homology"/>
<dbReference type="InterPro" id="IPR009097">
    <property type="entry name" value="Cyclic_Pdiesterase"/>
</dbReference>
<comment type="catalytic activity">
    <reaction evidence="2">
        <text>a 3'-end 2',3'-cyclophospho-ribonucleotide-RNA + H2O = a 3'-end 2'-phospho-ribonucleotide-RNA + H(+)</text>
        <dbReference type="Rhea" id="RHEA:11828"/>
        <dbReference type="Rhea" id="RHEA-COMP:10464"/>
        <dbReference type="Rhea" id="RHEA-COMP:17353"/>
        <dbReference type="ChEBI" id="CHEBI:15377"/>
        <dbReference type="ChEBI" id="CHEBI:15378"/>
        <dbReference type="ChEBI" id="CHEBI:83064"/>
        <dbReference type="ChEBI" id="CHEBI:173113"/>
        <dbReference type="EC" id="3.1.4.58"/>
    </reaction>
</comment>
<evidence type="ECO:0000256" key="2">
    <source>
        <dbReference type="HAMAP-Rule" id="MF_01940"/>
    </source>
</evidence>
<keyword evidence="3" id="KW-0436">Ligase</keyword>
<feature type="active site" description="Proton acceptor" evidence="2">
    <location>
        <position position="130"/>
    </location>
</feature>
<comment type="function">
    <text evidence="2">Hydrolyzes RNA 2',3'-cyclic phosphodiester to an RNA 2'-phosphomonoester.</text>
</comment>
<comment type="similarity">
    <text evidence="2">Belongs to the 2H phosphoesterase superfamily. ThpR family.</text>
</comment>
<gene>
    <name evidence="3" type="ORF">AVDCRST_MAG93-9931</name>
</gene>
<dbReference type="GO" id="GO:0016874">
    <property type="term" value="F:ligase activity"/>
    <property type="evidence" value="ECO:0007669"/>
    <property type="project" value="UniProtKB-KW"/>
</dbReference>
<dbReference type="GO" id="GO:0008664">
    <property type="term" value="F:RNA 2',3'-cyclic 3'-phosphodiesterase activity"/>
    <property type="evidence" value="ECO:0007669"/>
    <property type="project" value="UniProtKB-EC"/>
</dbReference>
<dbReference type="PANTHER" id="PTHR35561">
    <property type="entry name" value="RNA 2',3'-CYCLIC PHOSPHODIESTERASE"/>
    <property type="match status" value="1"/>
</dbReference>
<dbReference type="NCBIfam" id="TIGR02258">
    <property type="entry name" value="2_5_ligase"/>
    <property type="match status" value="1"/>
</dbReference>
<dbReference type="HAMAP" id="MF_01940">
    <property type="entry name" value="RNA_CPDase"/>
    <property type="match status" value="1"/>
</dbReference>
<dbReference type="Pfam" id="PF13563">
    <property type="entry name" value="2_5_RNA_ligase2"/>
    <property type="match status" value="1"/>
</dbReference>
<reference evidence="3" key="1">
    <citation type="submission" date="2020-02" db="EMBL/GenBank/DDBJ databases">
        <authorList>
            <person name="Meier V. D."/>
        </authorList>
    </citation>
    <scope>NUCLEOTIDE SEQUENCE</scope>
    <source>
        <strain evidence="3">AVDCRST_MAG93</strain>
    </source>
</reference>
<organism evidence="3">
    <name type="scientific">uncultured Chloroflexia bacterium</name>
    <dbReference type="NCBI Taxonomy" id="1672391"/>
    <lineage>
        <taxon>Bacteria</taxon>
        <taxon>Bacillati</taxon>
        <taxon>Chloroflexota</taxon>
        <taxon>Chloroflexia</taxon>
        <taxon>environmental samples</taxon>
    </lineage>
</organism>
<dbReference type="Gene3D" id="3.90.1140.10">
    <property type="entry name" value="Cyclic phosphodiesterase"/>
    <property type="match status" value="1"/>
</dbReference>
<accession>A0A6J4NTB5</accession>
<dbReference type="InterPro" id="IPR004175">
    <property type="entry name" value="RNA_CPDase"/>
</dbReference>
<feature type="active site" description="Proton donor" evidence="2">
    <location>
        <position position="43"/>
    </location>
</feature>
<dbReference type="SUPFAM" id="SSF55144">
    <property type="entry name" value="LigT-like"/>
    <property type="match status" value="1"/>
</dbReference>
<dbReference type="EMBL" id="CADCTR010003336">
    <property type="protein sequence ID" value="CAA9395173.1"/>
    <property type="molecule type" value="Genomic_DNA"/>
</dbReference>
<name>A0A6J4NTB5_9CHLR</name>
<dbReference type="EC" id="3.1.4.58" evidence="2"/>
<sequence>MEALRLFVALELPPEVRAVLVAGQQNLATQQLAIRWADPAGAHLTLKFLGSVASTEVDAVTVAMQQGASGHASFTLQTTGLGAFPNLRQPRVVWLGLDGALQMLHSLQQDIERWIAPLGYPAEQHPFNPHLTLGRTQKDATTIQRTAIGRAVQQASALTQATWTVDSVSLMRSTLRPQGPIYTQVARQALTGDRPLL</sequence>
<evidence type="ECO:0000256" key="1">
    <source>
        <dbReference type="ARBA" id="ARBA00022801"/>
    </source>
</evidence>
<dbReference type="AlphaFoldDB" id="A0A6J4NTB5"/>
<dbReference type="PANTHER" id="PTHR35561:SF1">
    <property type="entry name" value="RNA 2',3'-CYCLIC PHOSPHODIESTERASE"/>
    <property type="match status" value="1"/>
</dbReference>
<feature type="short sequence motif" description="HXTX 1" evidence="2">
    <location>
        <begin position="43"/>
        <end position="46"/>
    </location>
</feature>
<evidence type="ECO:0000313" key="3">
    <source>
        <dbReference type="EMBL" id="CAA9395173.1"/>
    </source>
</evidence>